<dbReference type="AlphaFoldDB" id="A0A377J7S5"/>
<reference evidence="1 2" key="1">
    <citation type="submission" date="2018-06" db="EMBL/GenBank/DDBJ databases">
        <authorList>
            <consortium name="Pathogen Informatics"/>
            <person name="Doyle S."/>
        </authorList>
    </citation>
    <scope>NUCLEOTIDE SEQUENCE [LARGE SCALE GENOMIC DNA]</scope>
    <source>
        <strain evidence="1 2">NCTC11645</strain>
    </source>
</reference>
<dbReference type="InterPro" id="IPR019734">
    <property type="entry name" value="TPR_rpt"/>
</dbReference>
<gene>
    <name evidence="1" type="ORF">NCTC11645_03485</name>
</gene>
<name>A0A377J7S5_GRIHO</name>
<dbReference type="EMBL" id="UGHD01000003">
    <property type="protein sequence ID" value="STO98500.1"/>
    <property type="molecule type" value="Genomic_DNA"/>
</dbReference>
<evidence type="ECO:0000313" key="1">
    <source>
        <dbReference type="EMBL" id="STO98500.1"/>
    </source>
</evidence>
<dbReference type="STRING" id="673.AL542_03150"/>
<dbReference type="InterPro" id="IPR011990">
    <property type="entry name" value="TPR-like_helical_dom_sf"/>
</dbReference>
<sequence length="404" mass="46263">MKPSIQQCLRRRSLLLLLAGVLFVPFVEAGELSPSTARQVQKALTLQSQEQWQEAAEVLENADAPTDFDKAFVNRILGVVYWQKEEPIKAINALYAAVNSKVLEEKEQLSSERMLADLLMIQSRYRDALTFYYPLARQEQVPARDKAEIWLRIAQAHYQNRQYSDALKGIDQHLKRAAATVSSLSLKLGAQVQLKHWKGSTRTLKQLIALEPRNKTWWVQLVGSYQRLKDNRQMLNTLILASRDGISLTASEKVMMAQLYQQQGVPEKAAALMQEVNRADDKPDVTRVVMEASYWQQAKEWEKAIGAWEQAAHLSPKYYWAASQLSLQHGYYQKALTLLENVQQPEKAADIELARTFAYDKLDQIDQALMHAKRAHELTPSSQSESWIQYLSQKRQTLKILPVL</sequence>
<evidence type="ECO:0000313" key="2">
    <source>
        <dbReference type="Proteomes" id="UP000254512"/>
    </source>
</evidence>
<dbReference type="Proteomes" id="UP000254512">
    <property type="component" value="Unassembled WGS sequence"/>
</dbReference>
<dbReference type="SUPFAM" id="SSF48452">
    <property type="entry name" value="TPR-like"/>
    <property type="match status" value="1"/>
</dbReference>
<dbReference type="Gene3D" id="1.25.40.10">
    <property type="entry name" value="Tetratricopeptide repeat domain"/>
    <property type="match status" value="3"/>
</dbReference>
<accession>A0A377J7S5</accession>
<organism evidence="1 2">
    <name type="scientific">Grimontia hollisae</name>
    <name type="common">Vibrio hollisae</name>
    <dbReference type="NCBI Taxonomy" id="673"/>
    <lineage>
        <taxon>Bacteria</taxon>
        <taxon>Pseudomonadati</taxon>
        <taxon>Pseudomonadota</taxon>
        <taxon>Gammaproteobacteria</taxon>
        <taxon>Vibrionales</taxon>
        <taxon>Vibrionaceae</taxon>
        <taxon>Grimontia</taxon>
    </lineage>
</organism>
<dbReference type="SMART" id="SM00028">
    <property type="entry name" value="TPR"/>
    <property type="match status" value="3"/>
</dbReference>
<protein>
    <submittedName>
        <fullName evidence="1">Anaphase-promoting complex, cyclosome, subunit 3</fullName>
    </submittedName>
</protein>
<dbReference type="RefSeq" id="WP_115660303.1">
    <property type="nucleotide sequence ID" value="NZ_UGHD01000003.1"/>
</dbReference>
<proteinExistence type="predicted"/>